<dbReference type="Gene3D" id="3.30.160.150">
    <property type="entry name" value="Lipoprotein like domain"/>
    <property type="match status" value="1"/>
</dbReference>
<organism evidence="6 7">
    <name type="scientific">Acidithiobacillus ferrivorans</name>
    <dbReference type="NCBI Taxonomy" id="160808"/>
    <lineage>
        <taxon>Bacteria</taxon>
        <taxon>Pseudomonadati</taxon>
        <taxon>Pseudomonadota</taxon>
        <taxon>Acidithiobacillia</taxon>
        <taxon>Acidithiobacillales</taxon>
        <taxon>Acidithiobacillaceae</taxon>
        <taxon>Acidithiobacillus</taxon>
    </lineage>
</organism>
<keyword evidence="4" id="KW-0998">Cell outer membrane</keyword>
<dbReference type="GO" id="GO:0019867">
    <property type="term" value="C:outer membrane"/>
    <property type="evidence" value="ECO:0007669"/>
    <property type="project" value="InterPro"/>
</dbReference>
<dbReference type="AlphaFoldDB" id="A0A1B9BXV3"/>
<keyword evidence="2" id="KW-0472">Membrane</keyword>
<evidence type="ECO:0000256" key="5">
    <source>
        <dbReference type="ARBA" id="ARBA00023288"/>
    </source>
</evidence>
<evidence type="ECO:0000256" key="4">
    <source>
        <dbReference type="ARBA" id="ARBA00023237"/>
    </source>
</evidence>
<comment type="caution">
    <text evidence="6">The sequence shown here is derived from an EMBL/GenBank/DDBJ whole genome shotgun (WGS) entry which is preliminary data.</text>
</comment>
<dbReference type="GO" id="GO:0001530">
    <property type="term" value="F:lipopolysaccharide binding"/>
    <property type="evidence" value="ECO:0007669"/>
    <property type="project" value="TreeGrafter"/>
</dbReference>
<keyword evidence="1" id="KW-0732">Signal</keyword>
<dbReference type="Proteomes" id="UP000093129">
    <property type="component" value="Unassembled WGS sequence"/>
</dbReference>
<accession>A0A1B9BXV3</accession>
<keyword evidence="5" id="KW-0449">Lipoprotein</keyword>
<dbReference type="PANTHER" id="PTHR38098">
    <property type="entry name" value="LPS-ASSEMBLY LIPOPROTEIN LPTE"/>
    <property type="match status" value="1"/>
</dbReference>
<evidence type="ECO:0000256" key="3">
    <source>
        <dbReference type="ARBA" id="ARBA00023139"/>
    </source>
</evidence>
<dbReference type="InterPro" id="IPR007485">
    <property type="entry name" value="LPS_assembly_LptE"/>
</dbReference>
<reference evidence="6 7" key="1">
    <citation type="submission" date="2016-07" db="EMBL/GenBank/DDBJ databases">
        <title>Draft genome of a psychrotolerant acidophile Acidithiobacillus ferrivorans strain YL15.</title>
        <authorList>
            <person name="Peng T."/>
            <person name="Ma L."/>
            <person name="Nan M."/>
            <person name="An N."/>
            <person name="Wang M."/>
            <person name="Qiu G."/>
            <person name="Zeng W."/>
        </authorList>
    </citation>
    <scope>NUCLEOTIDE SEQUENCE [LARGE SCALE GENOMIC DNA]</scope>
    <source>
        <strain evidence="6 7">YL15</strain>
    </source>
</reference>
<dbReference type="PANTHER" id="PTHR38098:SF1">
    <property type="entry name" value="LPS-ASSEMBLY LIPOPROTEIN LPTE"/>
    <property type="match status" value="1"/>
</dbReference>
<proteinExistence type="predicted"/>
<protein>
    <recommendedName>
        <fullName evidence="8">LPS-assembly lipoprotein LptE</fullName>
    </recommendedName>
</protein>
<gene>
    <name evidence="6" type="ORF">BBC27_12495</name>
</gene>
<dbReference type="GO" id="GO:1990351">
    <property type="term" value="C:transporter complex"/>
    <property type="evidence" value="ECO:0007669"/>
    <property type="project" value="TreeGrafter"/>
</dbReference>
<evidence type="ECO:0000256" key="1">
    <source>
        <dbReference type="ARBA" id="ARBA00022729"/>
    </source>
</evidence>
<evidence type="ECO:0008006" key="8">
    <source>
        <dbReference type="Google" id="ProtNLM"/>
    </source>
</evidence>
<name>A0A1B9BXV3_9PROT</name>
<keyword evidence="3" id="KW-0564">Palmitate</keyword>
<sequence>MSRTRQWIRWWLVAGLALVLGGCGFHLQTGATIPPKLTGLRVAGTGPSGGTLAQAVDRALQRDGNYAQQGGPLLQIDNAYVSQRIISISPGSGVALEFLDTLHADISVIGSDHKILLASQPLLMENSFSYNSGNPLATNEQQVTSQRLLMEQGARQILRRVLNSPVFRQQAP</sequence>
<dbReference type="RefSeq" id="WP_065413505.1">
    <property type="nucleotide sequence ID" value="NZ_MASQ01000093.1"/>
</dbReference>
<evidence type="ECO:0000313" key="7">
    <source>
        <dbReference type="Proteomes" id="UP000093129"/>
    </source>
</evidence>
<evidence type="ECO:0000256" key="2">
    <source>
        <dbReference type="ARBA" id="ARBA00023136"/>
    </source>
</evidence>
<evidence type="ECO:0000313" key="6">
    <source>
        <dbReference type="EMBL" id="OCB02546.1"/>
    </source>
</evidence>
<dbReference type="PROSITE" id="PS51257">
    <property type="entry name" value="PROKAR_LIPOPROTEIN"/>
    <property type="match status" value="1"/>
</dbReference>
<dbReference type="GO" id="GO:0015920">
    <property type="term" value="P:lipopolysaccharide transport"/>
    <property type="evidence" value="ECO:0007669"/>
    <property type="project" value="TreeGrafter"/>
</dbReference>
<dbReference type="GO" id="GO:0043165">
    <property type="term" value="P:Gram-negative-bacterium-type cell outer membrane assembly"/>
    <property type="evidence" value="ECO:0007669"/>
    <property type="project" value="InterPro"/>
</dbReference>
<dbReference type="Pfam" id="PF04390">
    <property type="entry name" value="LptE"/>
    <property type="match status" value="1"/>
</dbReference>
<dbReference type="EMBL" id="MASQ01000093">
    <property type="protein sequence ID" value="OCB02546.1"/>
    <property type="molecule type" value="Genomic_DNA"/>
</dbReference>